<feature type="compositionally biased region" description="Polar residues" evidence="1">
    <location>
        <begin position="61"/>
        <end position="71"/>
    </location>
</feature>
<comment type="caution">
    <text evidence="2">The sequence shown here is derived from an EMBL/GenBank/DDBJ whole genome shotgun (WGS) entry which is preliminary data.</text>
</comment>
<dbReference type="Proteomes" id="UP000002296">
    <property type="component" value="Unassembled WGS sequence"/>
</dbReference>
<sequence length="184" mass="20099">MGLAMLVRRFHNLPLLSVDAASAAVAVLFTSQRLKKTRAASTAAATTNTSNTGGQTTSASKKTSTNGQRGQNGDHSDSFRFLVPAERPVYALSRGKFTPGRGGKRPETVNGSTMSRPRQRDFSKFSVKRQAEPEPGHYCRNSTTEERSLAQREVSSRENTDNSCQESNKPSPSQLLKLRVVRLS</sequence>
<protein>
    <submittedName>
        <fullName evidence="2">Uncharacterized protein</fullName>
    </submittedName>
</protein>
<dbReference type="RefSeq" id="XP_818814.1">
    <property type="nucleotide sequence ID" value="XM_813721.1"/>
</dbReference>
<dbReference type="PaxDb" id="353153-Q4DWP6"/>
<evidence type="ECO:0000313" key="3">
    <source>
        <dbReference type="Proteomes" id="UP000002296"/>
    </source>
</evidence>
<organism evidence="2 3">
    <name type="scientific">Trypanosoma cruzi (strain CL Brener)</name>
    <dbReference type="NCBI Taxonomy" id="353153"/>
    <lineage>
        <taxon>Eukaryota</taxon>
        <taxon>Discoba</taxon>
        <taxon>Euglenozoa</taxon>
        <taxon>Kinetoplastea</taxon>
        <taxon>Metakinetoplastina</taxon>
        <taxon>Trypanosomatida</taxon>
        <taxon>Trypanosomatidae</taxon>
        <taxon>Trypanosoma</taxon>
        <taxon>Schizotrypanum</taxon>
    </lineage>
</organism>
<reference evidence="2 3" key="1">
    <citation type="journal article" date="2005" name="Science">
        <title>The genome sequence of Trypanosoma cruzi, etiologic agent of Chagas disease.</title>
        <authorList>
            <person name="El-Sayed N.M."/>
            <person name="Myler P.J."/>
            <person name="Bartholomeu D.C."/>
            <person name="Nilsson D."/>
            <person name="Aggarwal G."/>
            <person name="Tran A.N."/>
            <person name="Ghedin E."/>
            <person name="Worthey E.A."/>
            <person name="Delcher A.L."/>
            <person name="Blandin G."/>
            <person name="Westenberger S.J."/>
            <person name="Caler E."/>
            <person name="Cerqueira G.C."/>
            <person name="Branche C."/>
            <person name="Haas B."/>
            <person name="Anupama A."/>
            <person name="Arner E."/>
            <person name="Aslund L."/>
            <person name="Attipoe P."/>
            <person name="Bontempi E."/>
            <person name="Bringaud F."/>
            <person name="Burton P."/>
            <person name="Cadag E."/>
            <person name="Campbell D.A."/>
            <person name="Carrington M."/>
            <person name="Crabtree J."/>
            <person name="Darban H."/>
            <person name="da Silveira J.F."/>
            <person name="de Jong P."/>
            <person name="Edwards K."/>
            <person name="Englund P.T."/>
            <person name="Fazelina G."/>
            <person name="Feldblyum T."/>
            <person name="Ferella M."/>
            <person name="Frasch A.C."/>
            <person name="Gull K."/>
            <person name="Horn D."/>
            <person name="Hou L."/>
            <person name="Huang Y."/>
            <person name="Kindlund E."/>
            <person name="Klingbeil M."/>
            <person name="Kluge S."/>
            <person name="Koo H."/>
            <person name="Lacerda D."/>
            <person name="Levin M.J."/>
            <person name="Lorenzi H."/>
            <person name="Louie T."/>
            <person name="Machado C.R."/>
            <person name="McCulloch R."/>
            <person name="McKenna A."/>
            <person name="Mizuno Y."/>
            <person name="Mottram J.C."/>
            <person name="Nelson S."/>
            <person name="Ochaya S."/>
            <person name="Osoegawa K."/>
            <person name="Pai G."/>
            <person name="Parsons M."/>
            <person name="Pentony M."/>
            <person name="Pettersson U."/>
            <person name="Pop M."/>
            <person name="Ramirez J.L."/>
            <person name="Rinta J."/>
            <person name="Robertson L."/>
            <person name="Salzberg S.L."/>
            <person name="Sanchez D.O."/>
            <person name="Seyler A."/>
            <person name="Sharma R."/>
            <person name="Shetty J."/>
            <person name="Simpson A.J."/>
            <person name="Sisk E."/>
            <person name="Tammi M.T."/>
            <person name="Tarleton R."/>
            <person name="Teixeira S."/>
            <person name="Van Aken S."/>
            <person name="Vogt C."/>
            <person name="Ward P.N."/>
            <person name="Wickstead B."/>
            <person name="Wortman J."/>
            <person name="White O."/>
            <person name="Fraser C.M."/>
            <person name="Stuart K.D."/>
            <person name="Andersson B."/>
        </authorList>
    </citation>
    <scope>NUCLEOTIDE SEQUENCE [LARGE SCALE GENOMIC DNA]</scope>
    <source>
        <strain evidence="2 3">CL Brener</strain>
    </source>
</reference>
<gene>
    <name evidence="2" type="ORF">Tc00.1047053511421.185</name>
</gene>
<feature type="region of interest" description="Disordered" evidence="1">
    <location>
        <begin position="37"/>
        <end position="177"/>
    </location>
</feature>
<evidence type="ECO:0000256" key="1">
    <source>
        <dbReference type="SAM" id="MobiDB-lite"/>
    </source>
</evidence>
<dbReference type="OMA" id="KCGHHAD"/>
<accession>Q4DWP6</accession>
<feature type="compositionally biased region" description="Basic and acidic residues" evidence="1">
    <location>
        <begin position="118"/>
        <end position="160"/>
    </location>
</feature>
<feature type="compositionally biased region" description="Low complexity" evidence="1">
    <location>
        <begin position="39"/>
        <end position="60"/>
    </location>
</feature>
<dbReference type="GeneID" id="3551116"/>
<keyword evidence="3" id="KW-1185">Reference proteome</keyword>
<name>Q4DWP6_TRYCC</name>
<dbReference type="AlphaFoldDB" id="Q4DWP6"/>
<evidence type="ECO:0000313" key="2">
    <source>
        <dbReference type="EMBL" id="EAN96963.1"/>
    </source>
</evidence>
<proteinExistence type="predicted"/>
<feature type="compositionally biased region" description="Polar residues" evidence="1">
    <location>
        <begin position="161"/>
        <end position="174"/>
    </location>
</feature>
<dbReference type="KEGG" id="tcr:511421.185"/>
<dbReference type="InParanoid" id="Q4DWP6"/>
<dbReference type="EMBL" id="AAHK01000123">
    <property type="protein sequence ID" value="EAN96963.1"/>
    <property type="molecule type" value="Genomic_DNA"/>
</dbReference>